<accession>A0A087DUC9</accession>
<keyword evidence="2" id="KW-0813">Transport</keyword>
<feature type="transmembrane region" description="Helical" evidence="7">
    <location>
        <begin position="338"/>
        <end position="360"/>
    </location>
</feature>
<dbReference type="PROSITE" id="PS51257">
    <property type="entry name" value="PROKAR_LIPOPROTEIN"/>
    <property type="match status" value="1"/>
</dbReference>
<dbReference type="Pfam" id="PF03600">
    <property type="entry name" value="CitMHS"/>
    <property type="match status" value="1"/>
</dbReference>
<feature type="transmembrane region" description="Helical" evidence="7">
    <location>
        <begin position="372"/>
        <end position="396"/>
    </location>
</feature>
<evidence type="ECO:0000256" key="7">
    <source>
        <dbReference type="SAM" id="Phobius"/>
    </source>
</evidence>
<reference evidence="9 10" key="1">
    <citation type="submission" date="2014-03" db="EMBL/GenBank/DDBJ databases">
        <title>Genomics of Bifidobacteria.</title>
        <authorList>
            <person name="Ventura M."/>
            <person name="Milani C."/>
            <person name="Lugli G.A."/>
        </authorList>
    </citation>
    <scope>NUCLEOTIDE SEQUENCE [LARGE SCALE GENOMIC DNA]</scope>
    <source>
        <strain evidence="9 10">DSM 23968</strain>
    </source>
</reference>
<evidence type="ECO:0000256" key="4">
    <source>
        <dbReference type="ARBA" id="ARBA00022692"/>
    </source>
</evidence>
<evidence type="ECO:0000256" key="5">
    <source>
        <dbReference type="ARBA" id="ARBA00022989"/>
    </source>
</evidence>
<dbReference type="PANTHER" id="PTHR43302">
    <property type="entry name" value="TRANSPORTER ARSB-RELATED"/>
    <property type="match status" value="1"/>
</dbReference>
<protein>
    <submittedName>
        <fullName evidence="9">Citrate transporter</fullName>
    </submittedName>
</protein>
<comment type="caution">
    <text evidence="9">The sequence shown here is derived from an EMBL/GenBank/DDBJ whole genome shotgun (WGS) entry which is preliminary data.</text>
</comment>
<evidence type="ECO:0000313" key="9">
    <source>
        <dbReference type="EMBL" id="KFI99129.1"/>
    </source>
</evidence>
<comment type="subcellular location">
    <subcellularLocation>
        <location evidence="1">Cell membrane</location>
        <topology evidence="1">Multi-pass membrane protein</topology>
    </subcellularLocation>
</comment>
<organism evidence="9 10">
    <name type="scientific">Bifidobacterium stellenboschense</name>
    <dbReference type="NCBI Taxonomy" id="762211"/>
    <lineage>
        <taxon>Bacteria</taxon>
        <taxon>Bacillati</taxon>
        <taxon>Actinomycetota</taxon>
        <taxon>Actinomycetes</taxon>
        <taxon>Bifidobacteriales</taxon>
        <taxon>Bifidobacteriaceae</taxon>
        <taxon>Bifidobacterium</taxon>
    </lineage>
</organism>
<dbReference type="EMBL" id="JGZP01000006">
    <property type="protein sequence ID" value="KFI99129.1"/>
    <property type="molecule type" value="Genomic_DNA"/>
</dbReference>
<evidence type="ECO:0000313" key="10">
    <source>
        <dbReference type="Proteomes" id="UP000029004"/>
    </source>
</evidence>
<dbReference type="PANTHER" id="PTHR43302:SF5">
    <property type="entry name" value="TRANSPORTER ARSB-RELATED"/>
    <property type="match status" value="1"/>
</dbReference>
<feature type="transmembrane region" description="Helical" evidence="7">
    <location>
        <begin position="271"/>
        <end position="290"/>
    </location>
</feature>
<sequence>MRRWLVGLLKSETILIVATVLALISCFIVPPDADYKDYVHMSTISQLVCLMLVVCGLQRIGVFRIIGSRLLHHVRTARGLVLTLISLTFFSAMLITNDVALVTFIPFAISVLVMAHMEEHAVLVGTLMTIGANVGSMLTPIGNAHNLYLKALTGMPSMEMIGIMAPYSATAAVLLVVITCVVFGSKPVSEFRSLDGAGIEQGVLAPESGKPRPDEIRITGYGAGYGGWRTVVYALLFVVCLLAVSDFLPLWLMCVIVFAAFLVCDRKVFRNVDWGLPLTFTMFFIFIGNMKRVPEFYELAASLVDAHPLEVSVGSSQLISNVPTTILLSGFTEQWRPLIIGTNLGGMGTLIASMASLIGYKNVVRKYPDRKGRYLAVYSAVNVLFLIVLVGLSWIIEP</sequence>
<dbReference type="STRING" id="762211.BSTEL_1407"/>
<keyword evidence="5 7" id="KW-1133">Transmembrane helix</keyword>
<feature type="transmembrane region" description="Helical" evidence="7">
    <location>
        <begin position="12"/>
        <end position="31"/>
    </location>
</feature>
<evidence type="ECO:0000256" key="2">
    <source>
        <dbReference type="ARBA" id="ARBA00022448"/>
    </source>
</evidence>
<evidence type="ECO:0000256" key="6">
    <source>
        <dbReference type="ARBA" id="ARBA00023136"/>
    </source>
</evidence>
<dbReference type="OrthoDB" id="3177666at2"/>
<gene>
    <name evidence="9" type="ORF">BSTEL_1407</name>
</gene>
<feature type="transmembrane region" description="Helical" evidence="7">
    <location>
        <begin position="43"/>
        <end position="67"/>
    </location>
</feature>
<dbReference type="AlphaFoldDB" id="A0A087DUC9"/>
<dbReference type="InterPro" id="IPR004680">
    <property type="entry name" value="Cit_transptr-like_dom"/>
</dbReference>
<evidence type="ECO:0000256" key="1">
    <source>
        <dbReference type="ARBA" id="ARBA00004651"/>
    </source>
</evidence>
<name>A0A087DUC9_9BIFI</name>
<proteinExistence type="predicted"/>
<feature type="transmembrane region" description="Helical" evidence="7">
    <location>
        <begin position="161"/>
        <end position="184"/>
    </location>
</feature>
<feature type="domain" description="Citrate transporter-like" evidence="8">
    <location>
        <begin position="15"/>
        <end position="328"/>
    </location>
</feature>
<dbReference type="Proteomes" id="UP000029004">
    <property type="component" value="Unassembled WGS sequence"/>
</dbReference>
<feature type="transmembrane region" description="Helical" evidence="7">
    <location>
        <begin position="79"/>
        <end position="109"/>
    </location>
</feature>
<dbReference type="GO" id="GO:0005886">
    <property type="term" value="C:plasma membrane"/>
    <property type="evidence" value="ECO:0007669"/>
    <property type="project" value="UniProtKB-SubCell"/>
</dbReference>
<dbReference type="eggNOG" id="COG1055">
    <property type="taxonomic scope" value="Bacteria"/>
</dbReference>
<evidence type="ECO:0000256" key="3">
    <source>
        <dbReference type="ARBA" id="ARBA00022475"/>
    </source>
</evidence>
<evidence type="ECO:0000259" key="8">
    <source>
        <dbReference type="Pfam" id="PF03600"/>
    </source>
</evidence>
<keyword evidence="6 7" id="KW-0472">Membrane</keyword>
<dbReference type="RefSeq" id="WP_034526852.1">
    <property type="nucleotide sequence ID" value="NZ_JGZP01000006.1"/>
</dbReference>
<feature type="transmembrane region" description="Helical" evidence="7">
    <location>
        <begin position="231"/>
        <end position="264"/>
    </location>
</feature>
<keyword evidence="3" id="KW-1003">Cell membrane</keyword>
<keyword evidence="4 7" id="KW-0812">Transmembrane</keyword>
<feature type="transmembrane region" description="Helical" evidence="7">
    <location>
        <begin position="121"/>
        <end position="141"/>
    </location>
</feature>
<dbReference type="GO" id="GO:0055085">
    <property type="term" value="P:transmembrane transport"/>
    <property type="evidence" value="ECO:0007669"/>
    <property type="project" value="InterPro"/>
</dbReference>
<keyword evidence="10" id="KW-1185">Reference proteome</keyword>